<dbReference type="EMBL" id="CAJVPU010048065">
    <property type="protein sequence ID" value="CAG8754844.1"/>
    <property type="molecule type" value="Genomic_DNA"/>
</dbReference>
<keyword evidence="2" id="KW-1185">Reference proteome</keyword>
<evidence type="ECO:0000313" key="1">
    <source>
        <dbReference type="EMBL" id="CAG8754844.1"/>
    </source>
</evidence>
<name>A0ACA9QMC7_9GLOM</name>
<accession>A0ACA9QMC7</accession>
<feature type="non-terminal residue" evidence="1">
    <location>
        <position position="1"/>
    </location>
</feature>
<organism evidence="1 2">
    <name type="scientific">Dentiscutata heterogama</name>
    <dbReference type="NCBI Taxonomy" id="1316150"/>
    <lineage>
        <taxon>Eukaryota</taxon>
        <taxon>Fungi</taxon>
        <taxon>Fungi incertae sedis</taxon>
        <taxon>Mucoromycota</taxon>
        <taxon>Glomeromycotina</taxon>
        <taxon>Glomeromycetes</taxon>
        <taxon>Diversisporales</taxon>
        <taxon>Gigasporaceae</taxon>
        <taxon>Dentiscutata</taxon>
    </lineage>
</organism>
<dbReference type="Proteomes" id="UP000789702">
    <property type="component" value="Unassembled WGS sequence"/>
</dbReference>
<proteinExistence type="predicted"/>
<reference evidence="1" key="1">
    <citation type="submission" date="2021-06" db="EMBL/GenBank/DDBJ databases">
        <authorList>
            <person name="Kallberg Y."/>
            <person name="Tangrot J."/>
            <person name="Rosling A."/>
        </authorList>
    </citation>
    <scope>NUCLEOTIDE SEQUENCE</scope>
    <source>
        <strain evidence="1">IL203A</strain>
    </source>
</reference>
<comment type="caution">
    <text evidence="1">The sequence shown here is derived from an EMBL/GenBank/DDBJ whole genome shotgun (WGS) entry which is preliminary data.</text>
</comment>
<protein>
    <submittedName>
        <fullName evidence="1">1186_t:CDS:1</fullName>
    </submittedName>
</protein>
<sequence>KRFQQLDVVGQTSPQIDESNHESINSQMVPSDPNDNIDNSSLIQEQKLLEVPNTNTNNSNNEQEADLIDISENPSITMSSNES</sequence>
<gene>
    <name evidence="1" type="ORF">DHETER_LOCUS14866</name>
</gene>
<evidence type="ECO:0000313" key="2">
    <source>
        <dbReference type="Proteomes" id="UP000789702"/>
    </source>
</evidence>
<feature type="non-terminal residue" evidence="1">
    <location>
        <position position="83"/>
    </location>
</feature>